<proteinExistence type="predicted"/>
<dbReference type="EMBL" id="JAVRQU010000015">
    <property type="protein sequence ID" value="KAK5694673.1"/>
    <property type="molecule type" value="Genomic_DNA"/>
</dbReference>
<dbReference type="AlphaFoldDB" id="A0AAN7VN92"/>
<sequence length="425" mass="47844">MMLIDYYPNRMRRRDINHSVWKDYYTEASQEILEESFKRVWSDSQAATGLIFGQKNAIRYNKLIRNKTPIPLKIGPKEVHAYLEHDGNGKPRRLTFLVYHPEAHLCSIICSVLYPDEPLKQLGMSGHRSAGNLNSACFAAFLDHHRSPKKPAHDGSPKESTHNASSKKSAYDGSSKESAHNASSKKSAHNARSKLSAYGGRNENPAVIHARFILDLMLNEALLGYTVQPHDVPDSVRKHLDYPLPKFESFKGKRTEPRVFGACSLVVNLVASSDRQGLPLPPHLAAIPSAYLEVLRGPIFKPAQSPLLPVLTHALAQITDKKTRAEIRNNCAEAWLMYTYNDHVALSKICPELFVRWRTSRGGQMRSSIPADGSKDRRYYRLALESMLELKIFREVAAYRCDTTDDVAILDGRTLCLYLVALHAL</sequence>
<comment type="caution">
    <text evidence="2">The sequence shown here is derived from an EMBL/GenBank/DDBJ whole genome shotgun (WGS) entry which is preliminary data.</text>
</comment>
<feature type="compositionally biased region" description="Basic and acidic residues" evidence="1">
    <location>
        <begin position="151"/>
        <end position="161"/>
    </location>
</feature>
<evidence type="ECO:0000313" key="3">
    <source>
        <dbReference type="Proteomes" id="UP001310594"/>
    </source>
</evidence>
<gene>
    <name evidence="2" type="ORF">LTR97_009263</name>
</gene>
<organism evidence="2 3">
    <name type="scientific">Elasticomyces elasticus</name>
    <dbReference type="NCBI Taxonomy" id="574655"/>
    <lineage>
        <taxon>Eukaryota</taxon>
        <taxon>Fungi</taxon>
        <taxon>Dikarya</taxon>
        <taxon>Ascomycota</taxon>
        <taxon>Pezizomycotina</taxon>
        <taxon>Dothideomycetes</taxon>
        <taxon>Dothideomycetidae</taxon>
        <taxon>Mycosphaerellales</taxon>
        <taxon>Teratosphaeriaceae</taxon>
        <taxon>Elasticomyces</taxon>
    </lineage>
</organism>
<dbReference type="Proteomes" id="UP001310594">
    <property type="component" value="Unassembled WGS sequence"/>
</dbReference>
<feature type="region of interest" description="Disordered" evidence="1">
    <location>
        <begin position="146"/>
        <end position="200"/>
    </location>
</feature>
<evidence type="ECO:0000313" key="2">
    <source>
        <dbReference type="EMBL" id="KAK5694673.1"/>
    </source>
</evidence>
<protein>
    <submittedName>
        <fullName evidence="2">Uncharacterized protein</fullName>
    </submittedName>
</protein>
<accession>A0AAN7VN92</accession>
<evidence type="ECO:0000256" key="1">
    <source>
        <dbReference type="SAM" id="MobiDB-lite"/>
    </source>
</evidence>
<reference evidence="2" key="1">
    <citation type="submission" date="2023-08" db="EMBL/GenBank/DDBJ databases">
        <title>Black Yeasts Isolated from many extreme environments.</title>
        <authorList>
            <person name="Coleine C."/>
            <person name="Stajich J.E."/>
            <person name="Selbmann L."/>
        </authorList>
    </citation>
    <scope>NUCLEOTIDE SEQUENCE</scope>
    <source>
        <strain evidence="2">CCFEE 5810</strain>
    </source>
</reference>
<name>A0AAN7VN92_9PEZI</name>